<gene>
    <name evidence="3" type="ORF">PPRIM_AZ9-3.1.T0280244</name>
</gene>
<keyword evidence="4" id="KW-1185">Reference proteome</keyword>
<protein>
    <submittedName>
        <fullName evidence="3">Uncharacterized protein</fullName>
    </submittedName>
</protein>
<proteinExistence type="predicted"/>
<sequence length="352" mass="40550">MKPVLILGLLIFGITAVELESGVPILLKEIKAIKTEHTEFTFLLDLELSQGGKVSEVVSLVGDLLEQMKRDQLNDDLEYAHRTTTLGLDIEWLIIVLRNLTKERQDKNNQLSELNQILVGLQQQLDALTEQLNILNGKEEQLRQTRAQEAASYQARQENNNKVLAALNEIIPKLQVAVFDQDGKSLLQTEQFEIVEKIKRDLGHNHPIAIMVALTTKFDVPTVKRIIDKLEHIRNAVIALMQQEDEQETQSQITFQTVLQEIAELRERFSKDFEVTSQLIKKRTNDKVLLEKRLTIINRDLSLTEQLLIQTREYKEQYDAAYAVRKGKRISEIKTVQQAYDLVENHSKKHKQ</sequence>
<dbReference type="EMBL" id="CAJJDM010000027">
    <property type="protein sequence ID" value="CAD8059125.1"/>
    <property type="molecule type" value="Genomic_DNA"/>
</dbReference>
<evidence type="ECO:0000313" key="3">
    <source>
        <dbReference type="EMBL" id="CAD8059125.1"/>
    </source>
</evidence>
<feature type="signal peptide" evidence="2">
    <location>
        <begin position="1"/>
        <end position="16"/>
    </location>
</feature>
<organism evidence="3 4">
    <name type="scientific">Paramecium primaurelia</name>
    <dbReference type="NCBI Taxonomy" id="5886"/>
    <lineage>
        <taxon>Eukaryota</taxon>
        <taxon>Sar</taxon>
        <taxon>Alveolata</taxon>
        <taxon>Ciliophora</taxon>
        <taxon>Intramacronucleata</taxon>
        <taxon>Oligohymenophorea</taxon>
        <taxon>Peniculida</taxon>
        <taxon>Parameciidae</taxon>
        <taxon>Paramecium</taxon>
    </lineage>
</organism>
<comment type="caution">
    <text evidence="3">The sequence shown here is derived from an EMBL/GenBank/DDBJ whole genome shotgun (WGS) entry which is preliminary data.</text>
</comment>
<evidence type="ECO:0000256" key="1">
    <source>
        <dbReference type="SAM" id="Coils"/>
    </source>
</evidence>
<dbReference type="AlphaFoldDB" id="A0A8S1KZ83"/>
<feature type="chain" id="PRO_5035826322" evidence="2">
    <location>
        <begin position="17"/>
        <end position="352"/>
    </location>
</feature>
<keyword evidence="2" id="KW-0732">Signal</keyword>
<accession>A0A8S1KZ83</accession>
<dbReference type="Proteomes" id="UP000688137">
    <property type="component" value="Unassembled WGS sequence"/>
</dbReference>
<reference evidence="3" key="1">
    <citation type="submission" date="2021-01" db="EMBL/GenBank/DDBJ databases">
        <authorList>
            <consortium name="Genoscope - CEA"/>
            <person name="William W."/>
        </authorList>
    </citation>
    <scope>NUCLEOTIDE SEQUENCE</scope>
</reference>
<name>A0A8S1KZ83_PARPR</name>
<keyword evidence="1" id="KW-0175">Coiled coil</keyword>
<evidence type="ECO:0000256" key="2">
    <source>
        <dbReference type="SAM" id="SignalP"/>
    </source>
</evidence>
<dbReference type="OMA" id="ENHSKKH"/>
<evidence type="ECO:0000313" key="4">
    <source>
        <dbReference type="Proteomes" id="UP000688137"/>
    </source>
</evidence>
<feature type="coiled-coil region" evidence="1">
    <location>
        <begin position="97"/>
        <end position="145"/>
    </location>
</feature>